<dbReference type="Pfam" id="PF08235">
    <property type="entry name" value="LNS2"/>
    <property type="match status" value="1"/>
</dbReference>
<dbReference type="EC" id="3.1.3.4" evidence="3"/>
<evidence type="ECO:0000259" key="6">
    <source>
        <dbReference type="SMART" id="SM00775"/>
    </source>
</evidence>
<dbReference type="Proteomes" id="UP000245383">
    <property type="component" value="Unassembled WGS sequence"/>
</dbReference>
<dbReference type="InterPro" id="IPR013209">
    <property type="entry name" value="LNS2"/>
</dbReference>
<organism evidence="7 8">
    <name type="scientific">Smittium simulii</name>
    <dbReference type="NCBI Taxonomy" id="133385"/>
    <lineage>
        <taxon>Eukaryota</taxon>
        <taxon>Fungi</taxon>
        <taxon>Fungi incertae sedis</taxon>
        <taxon>Zoopagomycota</taxon>
        <taxon>Kickxellomycotina</taxon>
        <taxon>Harpellomycetes</taxon>
        <taxon>Harpellales</taxon>
        <taxon>Legeriomycetaceae</taxon>
        <taxon>Smittium</taxon>
    </lineage>
</organism>
<comment type="similarity">
    <text evidence="2">Belongs to the lipin family.</text>
</comment>
<dbReference type="OrthoDB" id="4567at2759"/>
<dbReference type="GO" id="GO:0008195">
    <property type="term" value="F:phosphatidate phosphatase activity"/>
    <property type="evidence" value="ECO:0007669"/>
    <property type="project" value="UniProtKB-EC"/>
</dbReference>
<protein>
    <recommendedName>
        <fullName evidence="3">phosphatidate phosphatase</fullName>
        <ecNumber evidence="3">3.1.3.4</ecNumber>
    </recommendedName>
</protein>
<dbReference type="GO" id="GO:0009062">
    <property type="term" value="P:fatty acid catabolic process"/>
    <property type="evidence" value="ECO:0007669"/>
    <property type="project" value="TreeGrafter"/>
</dbReference>
<evidence type="ECO:0000313" key="7">
    <source>
        <dbReference type="EMBL" id="PVU90323.1"/>
    </source>
</evidence>
<dbReference type="Pfam" id="PF04571">
    <property type="entry name" value="Lipin_N"/>
    <property type="match status" value="1"/>
</dbReference>
<proteinExistence type="inferred from homology"/>
<evidence type="ECO:0000256" key="5">
    <source>
        <dbReference type="SAM" id="MobiDB-lite"/>
    </source>
</evidence>
<dbReference type="EMBL" id="MBFR01000265">
    <property type="protein sequence ID" value="PVU90323.1"/>
    <property type="molecule type" value="Genomic_DNA"/>
</dbReference>
<dbReference type="InterPro" id="IPR036412">
    <property type="entry name" value="HAD-like_sf"/>
</dbReference>
<name>A0A2T9YDB4_9FUNG</name>
<evidence type="ECO:0000256" key="4">
    <source>
        <dbReference type="ARBA" id="ARBA00022801"/>
    </source>
</evidence>
<accession>A0A2T9YDB4</accession>
<dbReference type="GO" id="GO:0019432">
    <property type="term" value="P:triglyceride biosynthetic process"/>
    <property type="evidence" value="ECO:0007669"/>
    <property type="project" value="TreeGrafter"/>
</dbReference>
<dbReference type="Pfam" id="PF16876">
    <property type="entry name" value="Lipin_mid"/>
    <property type="match status" value="1"/>
</dbReference>
<evidence type="ECO:0000313" key="8">
    <source>
        <dbReference type="Proteomes" id="UP000245383"/>
    </source>
</evidence>
<dbReference type="InterPro" id="IPR026058">
    <property type="entry name" value="LIPIN"/>
</dbReference>
<dbReference type="AlphaFoldDB" id="A0A2T9YDB4"/>
<dbReference type="InterPro" id="IPR031315">
    <property type="entry name" value="LNS2/PITP"/>
</dbReference>
<keyword evidence="4" id="KW-0378">Hydrolase</keyword>
<feature type="domain" description="LNS2/PITP" evidence="6">
    <location>
        <begin position="539"/>
        <end position="694"/>
    </location>
</feature>
<comment type="cofactor">
    <cofactor evidence="1">
        <name>Mg(2+)</name>
        <dbReference type="ChEBI" id="CHEBI:18420"/>
    </cofactor>
</comment>
<reference evidence="7 8" key="1">
    <citation type="journal article" date="2018" name="MBio">
        <title>Comparative Genomics Reveals the Core Gene Toolbox for the Fungus-Insect Symbiosis.</title>
        <authorList>
            <person name="Wang Y."/>
            <person name="Stata M."/>
            <person name="Wang W."/>
            <person name="Stajich J.E."/>
            <person name="White M.M."/>
            <person name="Moncalvo J.M."/>
        </authorList>
    </citation>
    <scope>NUCLEOTIDE SEQUENCE [LARGE SCALE GENOMIC DNA]</scope>
    <source>
        <strain evidence="7 8">SWE-8-4</strain>
    </source>
</reference>
<gene>
    <name evidence="7" type="ORF">BB561_004924</name>
</gene>
<dbReference type="SMART" id="SM00775">
    <property type="entry name" value="LNS2"/>
    <property type="match status" value="1"/>
</dbReference>
<keyword evidence="8" id="KW-1185">Reference proteome</keyword>
<feature type="region of interest" description="Disordered" evidence="5">
    <location>
        <begin position="437"/>
        <end position="463"/>
    </location>
</feature>
<dbReference type="InterPro" id="IPR031703">
    <property type="entry name" value="Lipin_mid"/>
</dbReference>
<evidence type="ECO:0000256" key="3">
    <source>
        <dbReference type="ARBA" id="ARBA00012638"/>
    </source>
</evidence>
<comment type="caution">
    <text evidence="7">The sequence shown here is derived from an EMBL/GenBank/DDBJ whole genome shotgun (WGS) entry which is preliminary data.</text>
</comment>
<dbReference type="GO" id="GO:0005634">
    <property type="term" value="C:nucleus"/>
    <property type="evidence" value="ECO:0007669"/>
    <property type="project" value="TreeGrafter"/>
</dbReference>
<evidence type="ECO:0000256" key="1">
    <source>
        <dbReference type="ARBA" id="ARBA00001946"/>
    </source>
</evidence>
<dbReference type="SUPFAM" id="SSF56784">
    <property type="entry name" value="HAD-like"/>
    <property type="match status" value="1"/>
</dbReference>
<dbReference type="PANTHER" id="PTHR12181">
    <property type="entry name" value="LIPIN"/>
    <property type="match status" value="1"/>
</dbReference>
<sequence length="1015" mass="114652">MQYVGKVLSTVSDFYRDLNPATLSGAVDIIVVQQKSKELKCSPFHVRFGKLQLLRPSDKAVDVIVNDVKADFCMKLGESGEAFFVLETEDDIPSDVQTSPLPSPSLRAADFEVPQYYDLFEAKRSLNHVSTTSTQHLASNRLEKLRSTNHDSFDSPTSSKLSDSLENINRSFIDDTQIQEKFWKHTRPLSVSSDTQLDFSDAAAEIEKLKNNSALLHDEWDWGVDIMNSKVKSLSENNISKSTNTFSSQDLINNKDEHENSQPDNQSLSLCSTIANDISSLFDPMSDLPVKVSLCSIDTINSLSTNQEKLEAFEKNLVSQDQFINNPLEILQNEDSVFLLNGNFYKKSEFSNLIISWILFKAIPAKVKEPLLSTHLGDNMMSNSYKDDDSIDSPNKLFFLKSDRLSETEGKNSNIPQTPESSWRWWKSSKNSQTKKNITLDSHESTSPNSSISTPSKASSGFQQLSPTLHIEPQKSETSPSKSMVKKQDKYFAKTLRLTSSQLESLNLKMGHNTVVFRIQSGKGYCEANIFMYSHDSQLVISDIDGTITKSDALGHLFNMVGRDWTHTGVAKLYTEISKNQYEFLYLTSRAIGQADTTREYLKNVKQGSHILPKGPLLLSPDRLFASFHREVIKRKPHEFKMACLGDIKKLFENDTPFYAGFGNRITDAMSYVSVNVPPTRICTIDPNGDVKFELLLNYKSSYPKMGDLVDLIFPPLKNKINSDFNDFSFWRSPLPVLDDDLDFDMLTNSLEQKNKKSPKSKLLKYPTEVVQNQVLNIKPRPQRSYTISNKVSMNDITDIYSDNIYHSFLNGQQTENTDNMTMVSGNNTSNAALKSMLDYSEIDSEFIEEQNNNSATLAQKIPIATHSTGTLLSNATIETSLISASMLKKSSASVFNSPSDSISFFSKSVDRPTFDDQYYLNNTIPIRRKSSKSENIRAHNNSEHLESFSYSLPNIHHLKFKGIDKADSNNEALDYFEKNSEGFLQYKYNMDDEDDIDSMSSLSDKIDLNDFPYL</sequence>
<evidence type="ECO:0000256" key="2">
    <source>
        <dbReference type="ARBA" id="ARBA00005476"/>
    </source>
</evidence>
<dbReference type="PANTHER" id="PTHR12181:SF12">
    <property type="entry name" value="PHOSPHATIDATE PHOSPHATASE"/>
    <property type="match status" value="1"/>
</dbReference>
<feature type="compositionally biased region" description="Low complexity" evidence="5">
    <location>
        <begin position="445"/>
        <end position="460"/>
    </location>
</feature>
<dbReference type="InterPro" id="IPR007651">
    <property type="entry name" value="Lipin_N"/>
</dbReference>
<dbReference type="STRING" id="133385.A0A2T9YDB4"/>